<gene>
    <name evidence="1" type="ORF">Cylst_6449</name>
</gene>
<keyword evidence="1" id="KW-0614">Plasmid</keyword>
<reference evidence="1 2" key="1">
    <citation type="submission" date="2012-06" db="EMBL/GenBank/DDBJ databases">
        <title>Noncontiguous Finished plasmid 1 of genome of Cylindrospermum stagnale PCC 7417.</title>
        <authorList>
            <consortium name="US DOE Joint Genome Institute"/>
            <person name="Gugger M."/>
            <person name="Coursin T."/>
            <person name="Rippka R."/>
            <person name="Tandeau De Marsac N."/>
            <person name="Huntemann M."/>
            <person name="Wei C.-L."/>
            <person name="Han J."/>
            <person name="Detter J.C."/>
            <person name="Han C."/>
            <person name="Tapia R."/>
            <person name="Davenport K."/>
            <person name="Daligault H."/>
            <person name="Erkkila T."/>
            <person name="Gu W."/>
            <person name="Munk A.C.C."/>
            <person name="Teshima H."/>
            <person name="Xu Y."/>
            <person name="Chain P."/>
            <person name="Chen A."/>
            <person name="Krypides N."/>
            <person name="Mavromatis K."/>
            <person name="Markowitz V."/>
            <person name="Szeto E."/>
            <person name="Ivanova N."/>
            <person name="Mikhailova N."/>
            <person name="Ovchinnikova G."/>
            <person name="Pagani I."/>
            <person name="Pati A."/>
            <person name="Goodwin L."/>
            <person name="Peters L."/>
            <person name="Pitluck S."/>
            <person name="Woyke T."/>
            <person name="Kerfeld C."/>
        </authorList>
    </citation>
    <scope>NUCLEOTIDE SEQUENCE [LARGE SCALE GENOMIC DNA]</scope>
    <source>
        <strain evidence="1 2">PCC 7417</strain>
        <plasmid evidence="2">Plasmid pCYLST.01</plasmid>
    </source>
</reference>
<dbReference type="Proteomes" id="UP000010475">
    <property type="component" value="Plasmid pCYLST.01"/>
</dbReference>
<sequence length="33" mass="3778">MTNKEAIENDLMCRLCSVAVVAHELLIQHLRLL</sequence>
<accession>K9X6F0</accession>
<proteinExistence type="predicted"/>
<protein>
    <submittedName>
        <fullName evidence="1">Uncharacterized protein</fullName>
    </submittedName>
</protein>
<dbReference type="AlphaFoldDB" id="K9X6F0"/>
<name>K9X6F0_9NOST</name>
<evidence type="ECO:0000313" key="2">
    <source>
        <dbReference type="Proteomes" id="UP000010475"/>
    </source>
</evidence>
<dbReference type="HOGENOM" id="CLU_3381493_0_0_3"/>
<organism evidence="1 2">
    <name type="scientific">Cylindrospermum stagnale PCC 7417</name>
    <dbReference type="NCBI Taxonomy" id="56107"/>
    <lineage>
        <taxon>Bacteria</taxon>
        <taxon>Bacillati</taxon>
        <taxon>Cyanobacteriota</taxon>
        <taxon>Cyanophyceae</taxon>
        <taxon>Nostocales</taxon>
        <taxon>Nostocaceae</taxon>
        <taxon>Cylindrospermum</taxon>
    </lineage>
</organism>
<evidence type="ECO:0000313" key="1">
    <source>
        <dbReference type="EMBL" id="AFZ28240.1"/>
    </source>
</evidence>
<keyword evidence="2" id="KW-1185">Reference proteome</keyword>
<dbReference type="EMBL" id="CP003643">
    <property type="protein sequence ID" value="AFZ28240.1"/>
    <property type="molecule type" value="Genomic_DNA"/>
</dbReference>
<dbReference type="KEGG" id="csg:Cylst_6449"/>
<geneLocation type="plasmid" evidence="1 2">
    <name>pCYLST.01</name>
</geneLocation>